<dbReference type="Proteomes" id="UP000235965">
    <property type="component" value="Unassembled WGS sequence"/>
</dbReference>
<comment type="caution">
    <text evidence="1">The sequence shown here is derived from an EMBL/GenBank/DDBJ whole genome shotgun (WGS) entry which is preliminary data.</text>
</comment>
<reference evidence="1 2" key="1">
    <citation type="submission" date="2017-12" db="EMBL/GenBank/DDBJ databases">
        <title>Hemimetabolous genomes reveal molecular basis of termite eusociality.</title>
        <authorList>
            <person name="Harrison M.C."/>
            <person name="Jongepier E."/>
            <person name="Robertson H.M."/>
            <person name="Arning N."/>
            <person name="Bitard-Feildel T."/>
            <person name="Chao H."/>
            <person name="Childers C.P."/>
            <person name="Dinh H."/>
            <person name="Doddapaneni H."/>
            <person name="Dugan S."/>
            <person name="Gowin J."/>
            <person name="Greiner C."/>
            <person name="Han Y."/>
            <person name="Hu H."/>
            <person name="Hughes D.S.T."/>
            <person name="Huylmans A.-K."/>
            <person name="Kemena C."/>
            <person name="Kremer L.P.M."/>
            <person name="Lee S.L."/>
            <person name="Lopez-Ezquerra A."/>
            <person name="Mallet L."/>
            <person name="Monroy-Kuhn J.M."/>
            <person name="Moser A."/>
            <person name="Murali S.C."/>
            <person name="Muzny D.M."/>
            <person name="Otani S."/>
            <person name="Piulachs M.-D."/>
            <person name="Poelchau M."/>
            <person name="Qu J."/>
            <person name="Schaub F."/>
            <person name="Wada-Katsumata A."/>
            <person name="Worley K.C."/>
            <person name="Xie Q."/>
            <person name="Ylla G."/>
            <person name="Poulsen M."/>
            <person name="Gibbs R.A."/>
            <person name="Schal C."/>
            <person name="Richards S."/>
            <person name="Belles X."/>
            <person name="Korb J."/>
            <person name="Bornberg-Bauer E."/>
        </authorList>
    </citation>
    <scope>NUCLEOTIDE SEQUENCE [LARGE SCALE GENOMIC DNA]</scope>
    <source>
        <tissue evidence="1">Whole body</tissue>
    </source>
</reference>
<keyword evidence="2" id="KW-1185">Reference proteome</keyword>
<sequence length="106" mass="11983">SSIEWQKIAKDFERNMNFVFVADEAFALRETILNPFPRKDLTHESNDIVKACVVLRNFPRRNHGTHNAPGSMLDREELEDTSVVEGDCGGMSNLKDVSINFAVCAR</sequence>
<evidence type="ECO:0008006" key="3">
    <source>
        <dbReference type="Google" id="ProtNLM"/>
    </source>
</evidence>
<protein>
    <recommendedName>
        <fullName evidence="3">DDE Tnp4 domain-containing protein</fullName>
    </recommendedName>
</protein>
<name>A0A2J7RM88_9NEOP</name>
<feature type="non-terminal residue" evidence="1">
    <location>
        <position position="1"/>
    </location>
</feature>
<dbReference type="AlphaFoldDB" id="A0A2J7RM88"/>
<evidence type="ECO:0000313" key="2">
    <source>
        <dbReference type="Proteomes" id="UP000235965"/>
    </source>
</evidence>
<organism evidence="1 2">
    <name type="scientific">Cryptotermes secundus</name>
    <dbReference type="NCBI Taxonomy" id="105785"/>
    <lineage>
        <taxon>Eukaryota</taxon>
        <taxon>Metazoa</taxon>
        <taxon>Ecdysozoa</taxon>
        <taxon>Arthropoda</taxon>
        <taxon>Hexapoda</taxon>
        <taxon>Insecta</taxon>
        <taxon>Pterygota</taxon>
        <taxon>Neoptera</taxon>
        <taxon>Polyneoptera</taxon>
        <taxon>Dictyoptera</taxon>
        <taxon>Blattodea</taxon>
        <taxon>Blattoidea</taxon>
        <taxon>Termitoidae</taxon>
        <taxon>Kalotermitidae</taxon>
        <taxon>Cryptotermitinae</taxon>
        <taxon>Cryptotermes</taxon>
    </lineage>
</organism>
<proteinExistence type="predicted"/>
<dbReference type="EMBL" id="NEVH01002572">
    <property type="protein sequence ID" value="PNF41929.1"/>
    <property type="molecule type" value="Genomic_DNA"/>
</dbReference>
<evidence type="ECO:0000313" key="1">
    <source>
        <dbReference type="EMBL" id="PNF41929.1"/>
    </source>
</evidence>
<gene>
    <name evidence="1" type="ORF">B7P43_G14831</name>
</gene>
<accession>A0A2J7RM88</accession>
<dbReference type="InParanoid" id="A0A2J7RM88"/>